<dbReference type="SUPFAM" id="SSF54928">
    <property type="entry name" value="RNA-binding domain, RBD"/>
    <property type="match status" value="1"/>
</dbReference>
<comment type="similarity">
    <text evidence="1">Belongs to the polyadenylate-binding protein type-1 family.</text>
</comment>
<evidence type="ECO:0000259" key="6">
    <source>
        <dbReference type="PROSITE" id="PS51309"/>
    </source>
</evidence>
<dbReference type="InterPro" id="IPR035979">
    <property type="entry name" value="RBD_domain_sf"/>
</dbReference>
<evidence type="ECO:0000259" key="5">
    <source>
        <dbReference type="PROSITE" id="PS50102"/>
    </source>
</evidence>
<evidence type="ECO:0000256" key="3">
    <source>
        <dbReference type="ARBA" id="ARBA00022884"/>
    </source>
</evidence>
<dbReference type="Gene3D" id="1.10.1900.10">
    <property type="entry name" value="c-terminal domain of poly(a) binding protein"/>
    <property type="match status" value="1"/>
</dbReference>
<dbReference type="Pfam" id="PF00658">
    <property type="entry name" value="MLLE"/>
    <property type="match status" value="1"/>
</dbReference>
<keyword evidence="2" id="KW-0677">Repeat</keyword>
<dbReference type="EMBL" id="GIBP01007960">
    <property type="protein sequence ID" value="NDV36929.1"/>
    <property type="molecule type" value="Transcribed_RNA"/>
</dbReference>
<dbReference type="InterPro" id="IPR012677">
    <property type="entry name" value="Nucleotide-bd_a/b_plait_sf"/>
</dbReference>
<dbReference type="Gene3D" id="3.30.70.330">
    <property type="match status" value="1"/>
</dbReference>
<evidence type="ECO:0000313" key="7">
    <source>
        <dbReference type="EMBL" id="NDV36929.1"/>
    </source>
</evidence>
<sequence>MYLKNFGEDMTEERLRRYFTREGYGEIVSVKIMRDGQGNSKGFGFISFGTPQGAAMALKEMDGYPLPGSRKPLYVTYHEPKALHQRKLALRFSQQPPKPSRHPPSNAPTIQTEWGEVALTMGVLSKYEEVVQRNIVAEKLYSIIERTEPEFVGQITDMFLEERGIEDLLGLLYDENKLNKQVIAYVGWLVTKEIVLPDY</sequence>
<organism evidence="7">
    <name type="scientific">Arcella intermedia</name>
    <dbReference type="NCBI Taxonomy" id="1963864"/>
    <lineage>
        <taxon>Eukaryota</taxon>
        <taxon>Amoebozoa</taxon>
        <taxon>Tubulinea</taxon>
        <taxon>Elardia</taxon>
        <taxon>Arcellinida</taxon>
        <taxon>Sphaerothecina</taxon>
        <taxon>Arcellidae</taxon>
        <taxon>Arcella</taxon>
    </lineage>
</organism>
<name>A0A6B2LIH3_9EUKA</name>
<dbReference type="GO" id="GO:0003723">
    <property type="term" value="F:RNA binding"/>
    <property type="evidence" value="ECO:0007669"/>
    <property type="project" value="UniProtKB-UniRule"/>
</dbReference>
<protein>
    <recommendedName>
        <fullName evidence="8">RRM domain-containing protein</fullName>
    </recommendedName>
</protein>
<keyword evidence="3 4" id="KW-0694">RNA-binding</keyword>
<feature type="domain" description="RRM" evidence="5">
    <location>
        <begin position="1"/>
        <end position="80"/>
    </location>
</feature>
<dbReference type="SMART" id="SM00360">
    <property type="entry name" value="RRM"/>
    <property type="match status" value="1"/>
</dbReference>
<evidence type="ECO:0000256" key="2">
    <source>
        <dbReference type="ARBA" id="ARBA00022737"/>
    </source>
</evidence>
<evidence type="ECO:0008006" key="8">
    <source>
        <dbReference type="Google" id="ProtNLM"/>
    </source>
</evidence>
<accession>A0A6B2LIH3</accession>
<dbReference type="InterPro" id="IPR000504">
    <property type="entry name" value="RRM_dom"/>
</dbReference>
<dbReference type="SUPFAM" id="SSF63570">
    <property type="entry name" value="PABC (PABP) domain"/>
    <property type="match status" value="1"/>
</dbReference>
<dbReference type="PANTHER" id="PTHR24012">
    <property type="entry name" value="RNA BINDING PROTEIN"/>
    <property type="match status" value="1"/>
</dbReference>
<feature type="domain" description="PABC" evidence="6">
    <location>
        <begin position="116"/>
        <end position="194"/>
    </location>
</feature>
<dbReference type="PROSITE" id="PS50102">
    <property type="entry name" value="RRM"/>
    <property type="match status" value="1"/>
</dbReference>
<dbReference type="Pfam" id="PF00076">
    <property type="entry name" value="RRM_1"/>
    <property type="match status" value="1"/>
</dbReference>
<dbReference type="AlphaFoldDB" id="A0A6B2LIH3"/>
<evidence type="ECO:0000256" key="4">
    <source>
        <dbReference type="PROSITE-ProRule" id="PRU00176"/>
    </source>
</evidence>
<reference evidence="7" key="1">
    <citation type="journal article" date="2020" name="J. Eukaryot. Microbiol.">
        <title>De novo Sequencing, Assembly and Annotation of the Transcriptome for the Free-Living Testate Amoeba Arcella intermedia.</title>
        <authorList>
            <person name="Ribeiro G.M."/>
            <person name="Porfirio-Sousa A.L."/>
            <person name="Maurer-Alcala X.X."/>
            <person name="Katz L.A."/>
            <person name="Lahr D.J.G."/>
        </authorList>
    </citation>
    <scope>NUCLEOTIDE SEQUENCE</scope>
</reference>
<dbReference type="InterPro" id="IPR002004">
    <property type="entry name" value="PABP_HYD_C"/>
</dbReference>
<proteinExistence type="inferred from homology"/>
<evidence type="ECO:0000256" key="1">
    <source>
        <dbReference type="ARBA" id="ARBA00008557"/>
    </source>
</evidence>
<dbReference type="InterPro" id="IPR036053">
    <property type="entry name" value="PABP-dom"/>
</dbReference>
<dbReference type="PROSITE" id="PS51309">
    <property type="entry name" value="PABC"/>
    <property type="match status" value="1"/>
</dbReference>